<dbReference type="Proteomes" id="UP001165270">
    <property type="component" value="Unassembled WGS sequence"/>
</dbReference>
<dbReference type="RefSeq" id="WP_242713653.1">
    <property type="nucleotide sequence ID" value="NZ_JALDAX010000032.1"/>
</dbReference>
<evidence type="ECO:0000313" key="2">
    <source>
        <dbReference type="Proteomes" id="UP001165270"/>
    </source>
</evidence>
<sequence>MALYDWGDVTIGRIPLRETFDTTESGGDRSLDLDGQESYPPLTRAQVIARHDGINALIVGQVIPVTFTDKPERSGYYAVKSCSSTYTEYRTDMVTAAWKVSLDRIGSDAETDLQSRLTGAVRLNDFDLAGERWHAPPIGHYGYYTGDTNATVMTRTGADGTITVYRGVPADFSPRWGCDPTDYLNGRVKATTTGGQEVYGADVPLAATGWSLSNGLINVTWSASGGGTLDVQTYTGGAYRSKLWQVMSAAAVQVDDWDGATLLRNDPEMVILRLTKALNPGRATLDLTLRRGSRIIEGYLQRGTADTLSVRLNTAETYADTSAQGYLTATNDDTDGNRFACGSALTFTAAANGGVQKATTTKLDFWLGASTTGGGGTTLNANPGFDTDLTGWNANGGTAVRVTTPVKAGAGAAQFTPDGVAEFPSIESDRVPVTGGTVYRASGWIRCATARAIDLNVNWFDEDGGYLSTGTLTNTLAVNTYTFYDGTVTAPADAVEATIAPTVANFPPGTDVIIVDEVRLRLPVASGDAATDLRDQYLAAMPEAVYGVRR</sequence>
<dbReference type="SUPFAM" id="SSF49785">
    <property type="entry name" value="Galactose-binding domain-like"/>
    <property type="match status" value="1"/>
</dbReference>
<evidence type="ECO:0008006" key="3">
    <source>
        <dbReference type="Google" id="ProtNLM"/>
    </source>
</evidence>
<dbReference type="InterPro" id="IPR008979">
    <property type="entry name" value="Galactose-bd-like_sf"/>
</dbReference>
<gene>
    <name evidence="1" type="ORF">MQN93_42090</name>
</gene>
<dbReference type="EMBL" id="JALDAX010000032">
    <property type="protein sequence ID" value="MCI3246302.1"/>
    <property type="molecule type" value="Genomic_DNA"/>
</dbReference>
<comment type="caution">
    <text evidence="1">The sequence shown here is derived from an EMBL/GenBank/DDBJ whole genome shotgun (WGS) entry which is preliminary data.</text>
</comment>
<organism evidence="1 2">
    <name type="scientific">Streptomyces spinosisporus</name>
    <dbReference type="NCBI Taxonomy" id="2927582"/>
    <lineage>
        <taxon>Bacteria</taxon>
        <taxon>Bacillati</taxon>
        <taxon>Actinomycetota</taxon>
        <taxon>Actinomycetes</taxon>
        <taxon>Kitasatosporales</taxon>
        <taxon>Streptomycetaceae</taxon>
        <taxon>Streptomyces</taxon>
    </lineage>
</organism>
<keyword evidence="2" id="KW-1185">Reference proteome</keyword>
<protein>
    <recommendedName>
        <fullName evidence="3">Minor tail protein</fullName>
    </recommendedName>
</protein>
<name>A0ABS9XW53_9ACTN</name>
<proteinExistence type="predicted"/>
<evidence type="ECO:0000313" key="1">
    <source>
        <dbReference type="EMBL" id="MCI3246302.1"/>
    </source>
</evidence>
<dbReference type="Gene3D" id="2.60.120.260">
    <property type="entry name" value="Galactose-binding domain-like"/>
    <property type="match status" value="1"/>
</dbReference>
<accession>A0ABS9XW53</accession>
<reference evidence="1" key="1">
    <citation type="submission" date="2022-03" db="EMBL/GenBank/DDBJ databases">
        <title>Streptomyces 7R015 and 7R016 isolated from Barleria lupulina in Thailand.</title>
        <authorList>
            <person name="Kanchanasin P."/>
            <person name="Phongsopitanun W."/>
            <person name="Tanasupawat S."/>
        </authorList>
    </citation>
    <scope>NUCLEOTIDE SEQUENCE</scope>
    <source>
        <strain evidence="1">7R016</strain>
    </source>
</reference>